<dbReference type="VEuPathDB" id="FungiDB:CD36_15030"/>
<dbReference type="PANTHER" id="PTHR31635:SF196">
    <property type="entry name" value="REVERSE TRANSCRIPTASE DOMAIN-CONTAINING PROTEIN-RELATED"/>
    <property type="match status" value="1"/>
</dbReference>
<keyword evidence="5" id="KW-1185">Reference proteome</keyword>
<sequence length="1090" mass="124329">MDKAMLYIAKEDNCRVNEMNDETYRVEYHDIVQESNELFPKLDTQTVVEHFIKKYPMIETEKGPIKLTIQNIQHDNIGIFRLSHGVPDWQVERYIESFFNNKSKKWRSTLKSRANIPVKGGEDIDFTVLKSCKNEAVKGSTKSRYGETTASFFMIGWSGNRMPKKTRYFWKTRRLDLASTAKFCTTCRTLGHTRWTCTYGNHCFRCNENSHSTGGHFAYMEAQEAKVAKTTGYTLISKNKKKRRVQIPGYPPKNSPANQGQTISTNQGTTKNLPADQGPTTPAEQGKTTSAEPGKVQNTSAITAPTEPVSQDGVQTPSENTDPFKTVVTNWVPTIREHTEPVVEGLNKINYTNNSTVTTPKPVKPLESVWMNETSKEDEEITILEERKVPRIRKPAQNPVSMSSEEDDENDADYTDETMDEVSEQDSEDDNMETEDYQDGITNVDVPEETINQFIQIKNESQYEYVNVGSFNCEKTQNVLAPQELIEKYDILFLQELNESNIKIIKKLNLPTTLIFSEKTGIIIHHKINGLIKVHKQHVIDIGIQLPPYLSDALVTINKKKYHLINTYYPIADKSKQQKALTTCLSENLTKDKPIIWGGDFNHILSKTLDRSYEGADKPGEAGSRKLSLELYHQLQLKDVFRSLFPTQKNHKNNNPHNNRRIDRFHISETIDVGEFHQEKLTTIKSTHDLIAITVKISNKPIIDMGRPRFIIRDNLMENPLFIKDIIKNKPKNWKQLKQTIAKLTKTKRYKKVEKELDSDTFDDLRVRFDGKTKPKNKAILKMEDVDGSIAETTDEILIIAKHFMETLYKKSPNIPNNITHYLKEFTTKVTNDERAKLDAPITLNELTDELTGKSASSAPGEDGFNFRFIKICWDVIGPILVNVSEEIQNSGKLPQELQNIIINLIPKKGKSNHINNTRPISIIDCAIRLISSVYNSRFQKILTNYISPNQHGFLSGRTISDASQKIQLVIDEMNKHKRKISGPGAILVDMAKAFASLDHSYLKQVLKKFNLGPRTISFCMAITSGHKGQVSVNNKTSEEFKLDRGVRQGNPLSPLLFILALEPLFFQLNRRIQGIHMGKKSRVTRRHIL</sequence>
<organism evidence="4 5">
    <name type="scientific">Candida dubliniensis (strain CD36 / ATCC MYA-646 / CBS 7987 / NCPF 3949 / NRRL Y-17841)</name>
    <name type="common">Yeast</name>
    <dbReference type="NCBI Taxonomy" id="573826"/>
    <lineage>
        <taxon>Eukaryota</taxon>
        <taxon>Fungi</taxon>
        <taxon>Dikarya</taxon>
        <taxon>Ascomycota</taxon>
        <taxon>Saccharomycotina</taxon>
        <taxon>Pichiomycetes</taxon>
        <taxon>Debaryomycetaceae</taxon>
        <taxon>Candida/Lodderomyces clade</taxon>
        <taxon>Candida</taxon>
    </lineage>
</organism>
<dbReference type="RefSeq" id="XP_002417982.1">
    <property type="nucleotide sequence ID" value="XM_002417937.1"/>
</dbReference>
<feature type="compositionally biased region" description="Acidic residues" evidence="1">
    <location>
        <begin position="404"/>
        <end position="435"/>
    </location>
</feature>
<dbReference type="PANTHER" id="PTHR31635">
    <property type="entry name" value="REVERSE TRANSCRIPTASE DOMAIN-CONTAINING PROTEIN-RELATED"/>
    <property type="match status" value="1"/>
</dbReference>
<dbReference type="SUPFAM" id="SSF56219">
    <property type="entry name" value="DNase I-like"/>
    <property type="match status" value="1"/>
</dbReference>
<dbReference type="eggNOG" id="KOG1075">
    <property type="taxonomic scope" value="Eukaryota"/>
</dbReference>
<feature type="domain" description="Reverse transcriptase" evidence="2">
    <location>
        <begin position="887"/>
        <end position="1090"/>
    </location>
</feature>
<dbReference type="AlphaFoldDB" id="B9WA62"/>
<dbReference type="SMR" id="B9WA62"/>
<dbReference type="CDD" id="cd09076">
    <property type="entry name" value="L1-EN"/>
    <property type="match status" value="1"/>
</dbReference>
<evidence type="ECO:0000313" key="4">
    <source>
        <dbReference type="EMBL" id="CAX43281.1"/>
    </source>
</evidence>
<feature type="region of interest" description="Disordered" evidence="1">
    <location>
        <begin position="240"/>
        <end position="324"/>
    </location>
</feature>
<dbReference type="EMBL" id="FM992689">
    <property type="protein sequence ID" value="CAX43281.1"/>
    <property type="molecule type" value="Genomic_DNA"/>
</dbReference>
<feature type="compositionally biased region" description="Polar residues" evidence="1">
    <location>
        <begin position="255"/>
        <end position="324"/>
    </location>
</feature>
<reference evidence="4 5" key="1">
    <citation type="journal article" date="2009" name="Genome Res.">
        <title>Comparative genomics of the fungal pathogens Candida dubliniensis and Candida albicans.</title>
        <authorList>
            <person name="Jackson A.P."/>
            <person name="Gamble J.A."/>
            <person name="Yeomans T."/>
            <person name="Moran G.P."/>
            <person name="Saunders D."/>
            <person name="Harris D."/>
            <person name="Aslett M."/>
            <person name="Barrell J.F."/>
            <person name="Butler G."/>
            <person name="Citiulo F."/>
            <person name="Coleman D.C."/>
            <person name="de Groot P.W.J."/>
            <person name="Goodwin T.J."/>
            <person name="Quail M.A."/>
            <person name="McQuillan J."/>
            <person name="Munro C.A."/>
            <person name="Pain A."/>
            <person name="Poulter R.T."/>
            <person name="Rajandream M.A."/>
            <person name="Renauld H."/>
            <person name="Spiering M.J."/>
            <person name="Tivey A."/>
            <person name="Gow N.A.R."/>
            <person name="Barrell B."/>
            <person name="Sullivan D.J."/>
            <person name="Berriman M."/>
        </authorList>
    </citation>
    <scope>NUCLEOTIDE SEQUENCE [LARGE SCALE GENOMIC DNA]</scope>
    <source>
        <strain evidence="5">CD36 / ATCC MYA-646 / CBS 7987 / NCPF 3949 / NRRL Y-17841</strain>
    </source>
</reference>
<protein>
    <submittedName>
        <fullName evidence="4">Polyprotein of l1-like non-ltr retrotransposon zorro 1 (Frameshifted), probable</fullName>
    </submittedName>
</protein>
<dbReference type="Pfam" id="PF00078">
    <property type="entry name" value="RVT_1"/>
    <property type="match status" value="1"/>
</dbReference>
<accession>B9WA62</accession>
<feature type="region of interest" description="Disordered" evidence="1">
    <location>
        <begin position="392"/>
        <end position="435"/>
    </location>
</feature>
<evidence type="ECO:0000259" key="2">
    <source>
        <dbReference type="PROSITE" id="PS50878"/>
    </source>
</evidence>
<proteinExistence type="predicted"/>
<dbReference type="HOGENOM" id="CLU_284679_0_0_1"/>
<evidence type="ECO:0000313" key="3">
    <source>
        <dbReference type="CGD" id="CAL0000165583"/>
    </source>
</evidence>
<dbReference type="GeneID" id="8046569"/>
<dbReference type="SUPFAM" id="SSF56672">
    <property type="entry name" value="DNA/RNA polymerases"/>
    <property type="match status" value="1"/>
</dbReference>
<evidence type="ECO:0000313" key="5">
    <source>
        <dbReference type="Proteomes" id="UP000002605"/>
    </source>
</evidence>
<dbReference type="OrthoDB" id="4097129at2759"/>
<dbReference type="InterPro" id="IPR036691">
    <property type="entry name" value="Endo/exonu/phosph_ase_sf"/>
</dbReference>
<dbReference type="KEGG" id="cdu:CD36_15030"/>
<dbReference type="InterPro" id="IPR000477">
    <property type="entry name" value="RT_dom"/>
</dbReference>
<dbReference type="Proteomes" id="UP000002605">
    <property type="component" value="Chromosome 2"/>
</dbReference>
<gene>
    <name evidence="3" type="ordered locus">Cd36_15030</name>
    <name evidence="4" type="ORF">CD36_15030</name>
</gene>
<dbReference type="InterPro" id="IPR043502">
    <property type="entry name" value="DNA/RNA_pol_sf"/>
</dbReference>
<evidence type="ECO:0000256" key="1">
    <source>
        <dbReference type="SAM" id="MobiDB-lite"/>
    </source>
</evidence>
<dbReference type="CDD" id="cd01650">
    <property type="entry name" value="RT_nLTR_like"/>
    <property type="match status" value="1"/>
</dbReference>
<name>B9WA62_CANDC</name>
<dbReference type="PROSITE" id="PS50878">
    <property type="entry name" value="RT_POL"/>
    <property type="match status" value="1"/>
</dbReference>
<dbReference type="Gene3D" id="3.60.10.10">
    <property type="entry name" value="Endonuclease/exonuclease/phosphatase"/>
    <property type="match status" value="1"/>
</dbReference>
<dbReference type="CGD" id="CAL0000165583">
    <property type="gene designation" value="Cd36_15030"/>
</dbReference>